<protein>
    <submittedName>
        <fullName evidence="2">Uncharacterized protein</fullName>
    </submittedName>
</protein>
<dbReference type="AlphaFoldDB" id="A0A3D3R260"/>
<dbReference type="Proteomes" id="UP000263642">
    <property type="component" value="Unassembled WGS sequence"/>
</dbReference>
<feature type="region of interest" description="Disordered" evidence="1">
    <location>
        <begin position="46"/>
        <end position="76"/>
    </location>
</feature>
<organism evidence="2 3">
    <name type="scientific">Gimesia maris</name>
    <dbReference type="NCBI Taxonomy" id="122"/>
    <lineage>
        <taxon>Bacteria</taxon>
        <taxon>Pseudomonadati</taxon>
        <taxon>Planctomycetota</taxon>
        <taxon>Planctomycetia</taxon>
        <taxon>Planctomycetales</taxon>
        <taxon>Planctomycetaceae</taxon>
        <taxon>Gimesia</taxon>
    </lineage>
</organism>
<dbReference type="EMBL" id="DQAY01000042">
    <property type="protein sequence ID" value="HCO22676.1"/>
    <property type="molecule type" value="Genomic_DNA"/>
</dbReference>
<reference evidence="2 3" key="1">
    <citation type="journal article" date="2018" name="Nat. Biotechnol.">
        <title>A standardized bacterial taxonomy based on genome phylogeny substantially revises the tree of life.</title>
        <authorList>
            <person name="Parks D.H."/>
            <person name="Chuvochina M."/>
            <person name="Waite D.W."/>
            <person name="Rinke C."/>
            <person name="Skarshewski A."/>
            <person name="Chaumeil P.A."/>
            <person name="Hugenholtz P."/>
        </authorList>
    </citation>
    <scope>NUCLEOTIDE SEQUENCE [LARGE SCALE GENOMIC DNA]</scope>
    <source>
        <strain evidence="2">UBA9375</strain>
    </source>
</reference>
<evidence type="ECO:0000313" key="3">
    <source>
        <dbReference type="Proteomes" id="UP000263642"/>
    </source>
</evidence>
<evidence type="ECO:0000313" key="2">
    <source>
        <dbReference type="EMBL" id="HCO22676.1"/>
    </source>
</evidence>
<proteinExistence type="predicted"/>
<comment type="caution">
    <text evidence="2">The sequence shown here is derived from an EMBL/GenBank/DDBJ whole genome shotgun (WGS) entry which is preliminary data.</text>
</comment>
<accession>A0A3D3R260</accession>
<evidence type="ECO:0000256" key="1">
    <source>
        <dbReference type="SAM" id="MobiDB-lite"/>
    </source>
</evidence>
<sequence>MASIIELPAAWSMHLSARLILLGGQNARIQSACLAGRMFHTFGVDPESTAGSQSSRIDLGEPGNCSPKNTESRHGR</sequence>
<name>A0A3D3R260_9PLAN</name>
<gene>
    <name evidence="2" type="ORF">DIT97_06270</name>
</gene>
<feature type="non-terminal residue" evidence="2">
    <location>
        <position position="76"/>
    </location>
</feature>